<keyword evidence="2" id="KW-1185">Reference proteome</keyword>
<reference evidence="1" key="1">
    <citation type="submission" date="2022-03" db="EMBL/GenBank/DDBJ databases">
        <authorList>
            <person name="Brunel B."/>
        </authorList>
    </citation>
    <scope>NUCLEOTIDE SEQUENCE</scope>
    <source>
        <strain evidence="1">STM4922sample</strain>
    </source>
</reference>
<proteinExistence type="predicted"/>
<organism evidence="1 2">
    <name type="scientific">Mesorhizobium ventifaucium</name>
    <dbReference type="NCBI Taxonomy" id="666020"/>
    <lineage>
        <taxon>Bacteria</taxon>
        <taxon>Pseudomonadati</taxon>
        <taxon>Pseudomonadota</taxon>
        <taxon>Alphaproteobacteria</taxon>
        <taxon>Hyphomicrobiales</taxon>
        <taxon>Phyllobacteriaceae</taxon>
        <taxon>Mesorhizobium</taxon>
    </lineage>
</organism>
<dbReference type="Proteomes" id="UP001152604">
    <property type="component" value="Unassembled WGS sequence"/>
</dbReference>
<name>A0ABM9EDF3_9HYPH</name>
<dbReference type="EMBL" id="CAKXZS010000052">
    <property type="protein sequence ID" value="CAH2406823.1"/>
    <property type="molecule type" value="Genomic_DNA"/>
</dbReference>
<comment type="caution">
    <text evidence="1">The sequence shown here is derived from an EMBL/GenBank/DDBJ whole genome shotgun (WGS) entry which is preliminary data.</text>
</comment>
<gene>
    <name evidence="1" type="ORF">MES4922_560001</name>
</gene>
<sequence length="67" mass="7286">MLSRRRTVPLIANLSYLAAMMVTVLRDLPALIAKAASPEAPAAAAKFRPIALAGGPPHQGHRWRCRR</sequence>
<evidence type="ECO:0000313" key="1">
    <source>
        <dbReference type="EMBL" id="CAH2406823.1"/>
    </source>
</evidence>
<protein>
    <submittedName>
        <fullName evidence="1">Uncharacterized protein</fullName>
    </submittedName>
</protein>
<accession>A0ABM9EDF3</accession>
<evidence type="ECO:0000313" key="2">
    <source>
        <dbReference type="Proteomes" id="UP001152604"/>
    </source>
</evidence>